<dbReference type="PANTHER" id="PTHR30126">
    <property type="entry name" value="HTH-TYPE TRANSCRIPTIONAL REGULATOR"/>
    <property type="match status" value="1"/>
</dbReference>
<keyword evidence="3" id="KW-0238">DNA-binding</keyword>
<dbReference type="GO" id="GO:0000976">
    <property type="term" value="F:transcription cis-regulatory region binding"/>
    <property type="evidence" value="ECO:0007669"/>
    <property type="project" value="TreeGrafter"/>
</dbReference>
<feature type="domain" description="HTH lysR-type" evidence="5">
    <location>
        <begin position="4"/>
        <end position="61"/>
    </location>
</feature>
<comment type="similarity">
    <text evidence="1">Belongs to the LysR transcriptional regulatory family.</text>
</comment>
<dbReference type="PANTHER" id="PTHR30126:SF64">
    <property type="entry name" value="HTH-TYPE TRANSCRIPTIONAL REGULATOR CITR"/>
    <property type="match status" value="1"/>
</dbReference>
<dbReference type="STRING" id="204536.SULAZ_0177"/>
<dbReference type="FunFam" id="1.10.10.10:FF:000001">
    <property type="entry name" value="LysR family transcriptional regulator"/>
    <property type="match status" value="1"/>
</dbReference>
<evidence type="ECO:0000313" key="7">
    <source>
        <dbReference type="Proteomes" id="UP000001369"/>
    </source>
</evidence>
<dbReference type="PRINTS" id="PR00039">
    <property type="entry name" value="HTHLYSR"/>
</dbReference>
<keyword evidence="2" id="KW-0805">Transcription regulation</keyword>
<dbReference type="SUPFAM" id="SSF53850">
    <property type="entry name" value="Periplasmic binding protein-like II"/>
    <property type="match status" value="1"/>
</dbReference>
<dbReference type="Gene3D" id="1.10.10.10">
    <property type="entry name" value="Winged helix-like DNA-binding domain superfamily/Winged helix DNA-binding domain"/>
    <property type="match status" value="1"/>
</dbReference>
<proteinExistence type="inferred from homology"/>
<dbReference type="Pfam" id="PF00126">
    <property type="entry name" value="HTH_1"/>
    <property type="match status" value="1"/>
</dbReference>
<dbReference type="RefSeq" id="WP_012674304.1">
    <property type="nucleotide sequence ID" value="NC_012438.1"/>
</dbReference>
<dbReference type="InterPro" id="IPR036390">
    <property type="entry name" value="WH_DNA-bd_sf"/>
</dbReference>
<dbReference type="GO" id="GO:0003700">
    <property type="term" value="F:DNA-binding transcription factor activity"/>
    <property type="evidence" value="ECO:0007669"/>
    <property type="project" value="InterPro"/>
</dbReference>
<accession>C1DXR2</accession>
<dbReference type="KEGG" id="saf:SULAZ_0177"/>
<evidence type="ECO:0000256" key="3">
    <source>
        <dbReference type="ARBA" id="ARBA00023125"/>
    </source>
</evidence>
<reference evidence="6 7" key="1">
    <citation type="journal article" date="2009" name="J. Bacteriol.">
        <title>Complete and draft genome sequences of six members of the Aquificales.</title>
        <authorList>
            <person name="Reysenbach A.L."/>
            <person name="Hamamura N."/>
            <person name="Podar M."/>
            <person name="Griffiths E."/>
            <person name="Ferreira S."/>
            <person name="Hochstein R."/>
            <person name="Heidelberg J."/>
            <person name="Johnson J."/>
            <person name="Mead D."/>
            <person name="Pohorille A."/>
            <person name="Sarmiento M."/>
            <person name="Schweighofer K."/>
            <person name="Seshadri R."/>
            <person name="Voytek M.A."/>
        </authorList>
    </citation>
    <scope>NUCLEOTIDE SEQUENCE [LARGE SCALE GENOMIC DNA]</scope>
    <source>
        <strain evidence="7">Az-Fu1 / DSM 15241 / OCM 825</strain>
    </source>
</reference>
<evidence type="ECO:0000313" key="6">
    <source>
        <dbReference type="EMBL" id="ACN98984.1"/>
    </source>
</evidence>
<name>C1DXR2_SULAA</name>
<dbReference type="InterPro" id="IPR000847">
    <property type="entry name" value="LysR_HTH_N"/>
</dbReference>
<dbReference type="Pfam" id="PF03466">
    <property type="entry name" value="LysR_substrate"/>
    <property type="match status" value="1"/>
</dbReference>
<protein>
    <submittedName>
        <fullName evidence="6">Transcriptional regulator, LysR family</fullName>
    </submittedName>
</protein>
<evidence type="ECO:0000256" key="1">
    <source>
        <dbReference type="ARBA" id="ARBA00009437"/>
    </source>
</evidence>
<dbReference type="PROSITE" id="PS50931">
    <property type="entry name" value="HTH_LYSR"/>
    <property type="match status" value="1"/>
</dbReference>
<keyword evidence="4" id="KW-0804">Transcription</keyword>
<dbReference type="HOGENOM" id="CLU_039613_6_1_0"/>
<sequence length="293" mass="33150">MEVLDYHKLKIFKTVADLKSFSKAAEILFLSQPTVTLQIKKIENYLGVTLFQRKKNQLELTEEGKILYRYASKILDDYTQLENEISSLLSLSKSFLFIGASSTIGEYYLPEILSDFYKENPDIKVNLFVGNSKEVADGVLSKVFNIGLVEDNIESNKFDIRPFCIDEIILIASAKNNVPEVLKIDDLKKFKFVSREVGSGTRNVVEEALGTDLNTVMEVSSSKAIVNIVENTDFLAFVSKLVALKSLSEGFIKSINIENVSIKRKFSIITQKNVRLSFIENKFFVYLCKKGCI</sequence>
<dbReference type="Gene3D" id="3.40.190.290">
    <property type="match status" value="1"/>
</dbReference>
<keyword evidence="7" id="KW-1185">Reference proteome</keyword>
<evidence type="ECO:0000259" key="5">
    <source>
        <dbReference type="PROSITE" id="PS50931"/>
    </source>
</evidence>
<dbReference type="InterPro" id="IPR036388">
    <property type="entry name" value="WH-like_DNA-bd_sf"/>
</dbReference>
<evidence type="ECO:0000256" key="4">
    <source>
        <dbReference type="ARBA" id="ARBA00023163"/>
    </source>
</evidence>
<dbReference type="Proteomes" id="UP000001369">
    <property type="component" value="Chromosome"/>
</dbReference>
<dbReference type="eggNOG" id="COG0583">
    <property type="taxonomic scope" value="Bacteria"/>
</dbReference>
<dbReference type="AlphaFoldDB" id="C1DXR2"/>
<dbReference type="InterPro" id="IPR005119">
    <property type="entry name" value="LysR_subst-bd"/>
</dbReference>
<organism evidence="6 7">
    <name type="scientific">Sulfurihydrogenibium azorense (strain DSM 15241 / OCM 825 / Az-Fu1)</name>
    <dbReference type="NCBI Taxonomy" id="204536"/>
    <lineage>
        <taxon>Bacteria</taxon>
        <taxon>Pseudomonadati</taxon>
        <taxon>Aquificota</taxon>
        <taxon>Aquificia</taxon>
        <taxon>Aquificales</taxon>
        <taxon>Hydrogenothermaceae</taxon>
        <taxon>Sulfurihydrogenibium</taxon>
    </lineage>
</organism>
<evidence type="ECO:0000256" key="2">
    <source>
        <dbReference type="ARBA" id="ARBA00023015"/>
    </source>
</evidence>
<dbReference type="OrthoDB" id="9785745at2"/>
<dbReference type="SUPFAM" id="SSF46785">
    <property type="entry name" value="Winged helix' DNA-binding domain"/>
    <property type="match status" value="1"/>
</dbReference>
<gene>
    <name evidence="6" type="ordered locus">SULAZ_0177</name>
</gene>
<dbReference type="EMBL" id="CP001229">
    <property type="protein sequence ID" value="ACN98984.1"/>
    <property type="molecule type" value="Genomic_DNA"/>
</dbReference>